<feature type="compositionally biased region" description="Low complexity" evidence="1">
    <location>
        <begin position="394"/>
        <end position="406"/>
    </location>
</feature>
<feature type="compositionally biased region" description="Low complexity" evidence="1">
    <location>
        <begin position="430"/>
        <end position="448"/>
    </location>
</feature>
<feature type="region of interest" description="Disordered" evidence="1">
    <location>
        <begin position="486"/>
        <end position="529"/>
    </location>
</feature>
<protein>
    <submittedName>
        <fullName evidence="2">Uncharacterized protein</fullName>
    </submittedName>
</protein>
<name>A0A1V9YKL8_ACHHY</name>
<keyword evidence="3" id="KW-1185">Reference proteome</keyword>
<feature type="compositionally biased region" description="Basic and acidic residues" evidence="1">
    <location>
        <begin position="380"/>
        <end position="392"/>
    </location>
</feature>
<evidence type="ECO:0000313" key="2">
    <source>
        <dbReference type="EMBL" id="OQR86206.1"/>
    </source>
</evidence>
<feature type="compositionally biased region" description="Low complexity" evidence="1">
    <location>
        <begin position="515"/>
        <end position="528"/>
    </location>
</feature>
<evidence type="ECO:0000313" key="3">
    <source>
        <dbReference type="Proteomes" id="UP000243579"/>
    </source>
</evidence>
<sequence>MNPQDRALWGLRPSAAAAKPKDMAALEDYAVLYRHEALSVVGRFLDAHNETFEGFKAAWKAQRLSTLYHIDFATVARPEAVHIMLREALGMLVETILAWKGGTSQTRRQEVINVLRLEVLAHTFLLYATFQCQVTAVKQRVLLDSATNLALVPSFCDQWIDAMPRAARQARSMLVQMENERAFIKCMHGYTWIHRPAHMSRPILPDDRAIAPPTSDTVGDQAPQSADVPTDPVEPLEFDLTLKHLHDSYQRHMTPFRARKGVTARERRPEVRLANMPEAAEQAKIRDFMATFEKVFEVPSEAVPDLMDDMALETLALDDAAEEPTFDLQTDETAHDRALEQLEADLEAELEAELKAELEAETTGGEAAIDRGLEYSPPDEGLKYNPSDDGRDTAAPPLGGAGIAPPDFVGSPAAAMDEDPRDDDMDKFLSDSSDSDSPAALPTAAVAAPESTDIAAPAGSLDVTAGSSPGLLTAAIASKAAAALPLKDRGELPDSEPPMTPRLQKLDMDAELSLSDSDAPPTTASAAPKRLNVDTALALLKDDGAMPPAPPTFVNMEAALSLSDSSGADPQLLTRRAPVLNENAELSLSESDEAPAPTGERPKAVDVGKATKIDLDAALSLSDSSSSACQQ</sequence>
<accession>A0A1V9YKL8</accession>
<dbReference type="InterPro" id="IPR019188">
    <property type="entry name" value="SNAPC1"/>
</dbReference>
<feature type="region of interest" description="Disordered" evidence="1">
    <location>
        <begin position="360"/>
        <end position="448"/>
    </location>
</feature>
<comment type="caution">
    <text evidence="2">The sequence shown here is derived from an EMBL/GenBank/DDBJ whole genome shotgun (WGS) entry which is preliminary data.</text>
</comment>
<feature type="region of interest" description="Disordered" evidence="1">
    <location>
        <begin position="585"/>
        <end position="608"/>
    </location>
</feature>
<organism evidence="2 3">
    <name type="scientific">Achlya hypogyna</name>
    <name type="common">Oomycete</name>
    <name type="synonym">Protoachlya hypogyna</name>
    <dbReference type="NCBI Taxonomy" id="1202772"/>
    <lineage>
        <taxon>Eukaryota</taxon>
        <taxon>Sar</taxon>
        <taxon>Stramenopiles</taxon>
        <taxon>Oomycota</taxon>
        <taxon>Saprolegniomycetes</taxon>
        <taxon>Saprolegniales</taxon>
        <taxon>Achlyaceae</taxon>
        <taxon>Achlya</taxon>
    </lineage>
</organism>
<gene>
    <name evidence="2" type="ORF">ACHHYP_10851</name>
</gene>
<evidence type="ECO:0000256" key="1">
    <source>
        <dbReference type="SAM" id="MobiDB-lite"/>
    </source>
</evidence>
<dbReference type="STRING" id="1202772.A0A1V9YKL8"/>
<proteinExistence type="predicted"/>
<dbReference type="Pfam" id="PF09808">
    <property type="entry name" value="SNAPC1"/>
    <property type="match status" value="1"/>
</dbReference>
<dbReference type="OrthoDB" id="79863at2759"/>
<dbReference type="AlphaFoldDB" id="A0A1V9YKL8"/>
<dbReference type="Proteomes" id="UP000243579">
    <property type="component" value="Unassembled WGS sequence"/>
</dbReference>
<dbReference type="EMBL" id="JNBR01001524">
    <property type="protein sequence ID" value="OQR86206.1"/>
    <property type="molecule type" value="Genomic_DNA"/>
</dbReference>
<reference evidence="2 3" key="1">
    <citation type="journal article" date="2014" name="Genome Biol. Evol.">
        <title>The secreted proteins of Achlya hypogyna and Thraustotheca clavata identify the ancestral oomycete secretome and reveal gene acquisitions by horizontal gene transfer.</title>
        <authorList>
            <person name="Misner I."/>
            <person name="Blouin N."/>
            <person name="Leonard G."/>
            <person name="Richards T.A."/>
            <person name="Lane C.E."/>
        </authorList>
    </citation>
    <scope>NUCLEOTIDE SEQUENCE [LARGE SCALE GENOMIC DNA]</scope>
    <source>
        <strain evidence="2 3">ATCC 48635</strain>
    </source>
</reference>